<keyword evidence="1 2" id="KW-0539">Nucleus</keyword>
<dbReference type="PROSITE" id="PS50071">
    <property type="entry name" value="HOMEOBOX_2"/>
    <property type="match status" value="1"/>
</dbReference>
<feature type="non-terminal residue" evidence="4">
    <location>
        <position position="1"/>
    </location>
</feature>
<feature type="domain" description="Homeobox" evidence="3">
    <location>
        <begin position="1"/>
        <end position="43"/>
    </location>
</feature>
<accession>A0AAV2H1H7</accession>
<proteinExistence type="predicted"/>
<dbReference type="Proteomes" id="UP001497497">
    <property type="component" value="Unassembled WGS sequence"/>
</dbReference>
<protein>
    <recommendedName>
        <fullName evidence="3">Homeobox domain-containing protein</fullName>
    </recommendedName>
</protein>
<evidence type="ECO:0000256" key="1">
    <source>
        <dbReference type="PROSITE-ProRule" id="PRU00108"/>
    </source>
</evidence>
<dbReference type="Gene3D" id="1.10.10.60">
    <property type="entry name" value="Homeodomain-like"/>
    <property type="match status" value="1"/>
</dbReference>
<dbReference type="CDD" id="cd00086">
    <property type="entry name" value="homeodomain"/>
    <property type="match status" value="1"/>
</dbReference>
<keyword evidence="5" id="KW-1185">Reference proteome</keyword>
<dbReference type="EMBL" id="CAXITT010000019">
    <property type="protein sequence ID" value="CAL1527510.1"/>
    <property type="molecule type" value="Genomic_DNA"/>
</dbReference>
<dbReference type="GO" id="GO:0005634">
    <property type="term" value="C:nucleus"/>
    <property type="evidence" value="ECO:0007669"/>
    <property type="project" value="UniProtKB-SubCell"/>
</dbReference>
<dbReference type="GO" id="GO:1990837">
    <property type="term" value="F:sequence-specific double-stranded DNA binding"/>
    <property type="evidence" value="ECO:0007669"/>
    <property type="project" value="TreeGrafter"/>
</dbReference>
<comment type="subcellular location">
    <subcellularLocation>
        <location evidence="1 2">Nucleus</location>
    </subcellularLocation>
</comment>
<dbReference type="PANTHER" id="PTHR46892:SF3">
    <property type="entry name" value="VISUAL SYSTEM HOMEOBOX 2"/>
    <property type="match status" value="1"/>
</dbReference>
<dbReference type="Pfam" id="PF00046">
    <property type="entry name" value="Homeodomain"/>
    <property type="match status" value="1"/>
</dbReference>
<dbReference type="InterPro" id="IPR052294">
    <property type="entry name" value="VSX_homeobox_regulators"/>
</dbReference>
<keyword evidence="1 2" id="KW-0238">DNA-binding</keyword>
<comment type="caution">
    <text evidence="4">The sequence shown here is derived from an EMBL/GenBank/DDBJ whole genome shotgun (WGS) entry which is preliminary data.</text>
</comment>
<dbReference type="PANTHER" id="PTHR46892">
    <property type="entry name" value="VISUAL SYSTEM HOMEOBOX 2"/>
    <property type="match status" value="1"/>
</dbReference>
<dbReference type="SUPFAM" id="SSF46689">
    <property type="entry name" value="Homeodomain-like"/>
    <property type="match status" value="1"/>
</dbReference>
<dbReference type="AlphaFoldDB" id="A0AAV2H1H7"/>
<reference evidence="4 5" key="1">
    <citation type="submission" date="2024-04" db="EMBL/GenBank/DDBJ databases">
        <authorList>
            <consortium name="Genoscope - CEA"/>
            <person name="William W."/>
        </authorList>
    </citation>
    <scope>NUCLEOTIDE SEQUENCE [LARGE SCALE GENOMIC DNA]</scope>
</reference>
<evidence type="ECO:0000313" key="4">
    <source>
        <dbReference type="EMBL" id="CAL1527510.1"/>
    </source>
</evidence>
<keyword evidence="1 2" id="KW-0371">Homeobox</keyword>
<evidence type="ECO:0000313" key="5">
    <source>
        <dbReference type="Proteomes" id="UP001497497"/>
    </source>
</evidence>
<dbReference type="GO" id="GO:0006357">
    <property type="term" value="P:regulation of transcription by RNA polymerase II"/>
    <property type="evidence" value="ECO:0007669"/>
    <property type="project" value="TreeGrafter"/>
</dbReference>
<dbReference type="InterPro" id="IPR009057">
    <property type="entry name" value="Homeodomain-like_sf"/>
</dbReference>
<evidence type="ECO:0000259" key="3">
    <source>
        <dbReference type="PROSITE" id="PS50071"/>
    </source>
</evidence>
<feature type="non-terminal residue" evidence="4">
    <location>
        <position position="43"/>
    </location>
</feature>
<evidence type="ECO:0000256" key="2">
    <source>
        <dbReference type="RuleBase" id="RU000682"/>
    </source>
</evidence>
<name>A0AAV2H1H7_LYMST</name>
<dbReference type="InterPro" id="IPR001356">
    <property type="entry name" value="HD"/>
</dbReference>
<sequence length="43" mass="5149">RTIFTSQQLEHLERAFNEARYPDVYARELLSARTDLPEDRIQV</sequence>
<gene>
    <name evidence="4" type="ORF">GSLYS_00001687001</name>
</gene>
<organism evidence="4 5">
    <name type="scientific">Lymnaea stagnalis</name>
    <name type="common">Great pond snail</name>
    <name type="synonym">Helix stagnalis</name>
    <dbReference type="NCBI Taxonomy" id="6523"/>
    <lineage>
        <taxon>Eukaryota</taxon>
        <taxon>Metazoa</taxon>
        <taxon>Spiralia</taxon>
        <taxon>Lophotrochozoa</taxon>
        <taxon>Mollusca</taxon>
        <taxon>Gastropoda</taxon>
        <taxon>Heterobranchia</taxon>
        <taxon>Euthyneura</taxon>
        <taxon>Panpulmonata</taxon>
        <taxon>Hygrophila</taxon>
        <taxon>Lymnaeoidea</taxon>
        <taxon>Lymnaeidae</taxon>
        <taxon>Lymnaea</taxon>
    </lineage>
</organism>